<dbReference type="RefSeq" id="WP_206562346.1">
    <property type="nucleotide sequence ID" value="NZ_JAFKCZ010000020.1"/>
</dbReference>
<name>A0A939DK55_9GAMM</name>
<dbReference type="AlphaFoldDB" id="A0A939DK55"/>
<evidence type="ECO:0000313" key="1">
    <source>
        <dbReference type="EMBL" id="MBN7798897.1"/>
    </source>
</evidence>
<reference evidence="1" key="1">
    <citation type="submission" date="2021-02" db="EMBL/GenBank/DDBJ databases">
        <title>PHA producing bacteria isolated from coastal sediment in Guangdong, Shenzhen.</title>
        <authorList>
            <person name="Zheng W."/>
            <person name="Yu S."/>
            <person name="Huang Y."/>
        </authorList>
    </citation>
    <scope>NUCLEOTIDE SEQUENCE</scope>
    <source>
        <strain evidence="1">TN14-10</strain>
    </source>
</reference>
<sequence length="228" mass="25235">MARPPSRRASSADITRFLGASRAISQVARHQPRLLFAIDATASRQPTWDTASHLQQQMFRSTRDIATLSVQLCYYRGFGEFFASPWLNDSQALAKLMAGVYCEGGHTQIARLLRHALEEHRRNPLRALVFIGDAMEESPDALCQLAGECGLRQLPLFLFQEGDIVPVRETFQRMARLAGGAWARFDSASAHTLAELLGAVARYASGGRKALENNPSQSAKLLLQQLKP</sequence>
<protein>
    <submittedName>
        <fullName evidence="1">VWA domain-containing protein</fullName>
    </submittedName>
</protein>
<dbReference type="Proteomes" id="UP000664303">
    <property type="component" value="Unassembled WGS sequence"/>
</dbReference>
<evidence type="ECO:0000313" key="2">
    <source>
        <dbReference type="Proteomes" id="UP000664303"/>
    </source>
</evidence>
<proteinExistence type="predicted"/>
<comment type="caution">
    <text evidence="1">The sequence shown here is derived from an EMBL/GenBank/DDBJ whole genome shotgun (WGS) entry which is preliminary data.</text>
</comment>
<gene>
    <name evidence="1" type="ORF">JYP50_20025</name>
</gene>
<dbReference type="SUPFAM" id="SSF53300">
    <property type="entry name" value="vWA-like"/>
    <property type="match status" value="1"/>
</dbReference>
<dbReference type="InterPro" id="IPR036465">
    <property type="entry name" value="vWFA_dom_sf"/>
</dbReference>
<accession>A0A939DK55</accession>
<organism evidence="1 2">
    <name type="scientific">Parahaliea mediterranea</name>
    <dbReference type="NCBI Taxonomy" id="651086"/>
    <lineage>
        <taxon>Bacteria</taxon>
        <taxon>Pseudomonadati</taxon>
        <taxon>Pseudomonadota</taxon>
        <taxon>Gammaproteobacteria</taxon>
        <taxon>Cellvibrionales</taxon>
        <taxon>Halieaceae</taxon>
        <taxon>Parahaliea</taxon>
    </lineage>
</organism>
<keyword evidence="2" id="KW-1185">Reference proteome</keyword>
<dbReference type="EMBL" id="JAFKCZ010000020">
    <property type="protein sequence ID" value="MBN7798897.1"/>
    <property type="molecule type" value="Genomic_DNA"/>
</dbReference>